<reference evidence="1" key="1">
    <citation type="submission" date="2013-05" db="EMBL/GenBank/DDBJ databases">
        <title>Draft genome sequences of six wheat associated Fusarium spp. isolates.</title>
        <authorList>
            <person name="Moolhuijzen P.M."/>
            <person name="Manners J.M."/>
            <person name="Wilcox S."/>
            <person name="Bellgard M.I."/>
            <person name="Gardiner D.M."/>
        </authorList>
    </citation>
    <scope>NUCLEOTIDE SEQUENCE</scope>
    <source>
        <strain evidence="1">CS5907</strain>
    </source>
</reference>
<proteinExistence type="predicted"/>
<protein>
    <submittedName>
        <fullName evidence="1">WGS project CBMG000000000 data, contig CS5907-c003759</fullName>
    </submittedName>
</protein>
<sequence>MAKFIEAEDVNRVFNKGFSQQGVASRFNDATDSARVRQYFQCRRYGYIGTQCKATTTCGCCTQEHAIRETRETRHDAYRRNSAL</sequence>
<name>A0A090N565_9HYPO</name>
<evidence type="ECO:0000313" key="1">
    <source>
        <dbReference type="EMBL" id="CEG03991.1"/>
    </source>
</evidence>
<gene>
    <name evidence="1" type="ORF">BN851_0151450</name>
</gene>
<dbReference type="EMBL" id="CBMG010003728">
    <property type="protein sequence ID" value="CEG03991.1"/>
    <property type="molecule type" value="Genomic_DNA"/>
</dbReference>
<dbReference type="AlphaFoldDB" id="A0A090N565"/>
<comment type="caution">
    <text evidence="1">The sequence shown here is derived from an EMBL/GenBank/DDBJ whole genome shotgun (WGS) entry which is preliminary data.</text>
</comment>
<accession>A0A090N565</accession>
<organism evidence="1">
    <name type="scientific">Fusarium acuminatum CS5907</name>
    <dbReference type="NCBI Taxonomy" id="1318461"/>
    <lineage>
        <taxon>Eukaryota</taxon>
        <taxon>Fungi</taxon>
        <taxon>Dikarya</taxon>
        <taxon>Ascomycota</taxon>
        <taxon>Pezizomycotina</taxon>
        <taxon>Sordariomycetes</taxon>
        <taxon>Hypocreomycetidae</taxon>
        <taxon>Hypocreales</taxon>
        <taxon>Nectriaceae</taxon>
        <taxon>Fusarium</taxon>
        <taxon>Fusarium tricinctum species complex</taxon>
    </lineage>
</organism>